<dbReference type="Gene3D" id="3.30.1920.20">
    <property type="match status" value="1"/>
</dbReference>
<dbReference type="InterPro" id="IPR023296">
    <property type="entry name" value="Glyco_hydro_beta-prop_sf"/>
</dbReference>
<dbReference type="InterPro" id="IPR003961">
    <property type="entry name" value="FN3_dom"/>
</dbReference>
<keyword evidence="11" id="KW-1185">Reference proteome</keyword>
<dbReference type="CDD" id="cd00063">
    <property type="entry name" value="FN3"/>
    <property type="match status" value="1"/>
</dbReference>
<feature type="chain" id="PRO_5046878597" evidence="6">
    <location>
        <begin position="31"/>
        <end position="1401"/>
    </location>
</feature>
<feature type="signal peptide" evidence="6">
    <location>
        <begin position="1"/>
        <end position="30"/>
    </location>
</feature>
<dbReference type="PROSITE" id="PS50853">
    <property type="entry name" value="FN3"/>
    <property type="match status" value="1"/>
</dbReference>
<dbReference type="InterPro" id="IPR013320">
    <property type="entry name" value="ConA-like_dom_sf"/>
</dbReference>
<dbReference type="InterPro" id="IPR058094">
    <property type="entry name" value="Ig-like_OmpL47-like"/>
</dbReference>
<protein>
    <submittedName>
        <fullName evidence="10">Beta-xylosidase</fullName>
    </submittedName>
</protein>
<evidence type="ECO:0000259" key="7">
    <source>
        <dbReference type="PROSITE" id="PS50022"/>
    </source>
</evidence>
<dbReference type="InterPro" id="IPR000421">
    <property type="entry name" value="FA58C"/>
</dbReference>
<gene>
    <name evidence="10" type="ORF">SAMN05421578_112154</name>
</gene>
<dbReference type="CDD" id="cd09001">
    <property type="entry name" value="GH43_FsAxh1-like"/>
    <property type="match status" value="1"/>
</dbReference>
<dbReference type="InterPro" id="IPR013783">
    <property type="entry name" value="Ig-like_fold"/>
</dbReference>
<dbReference type="SMART" id="SM00606">
    <property type="entry name" value="CBD_IV"/>
    <property type="match status" value="1"/>
</dbReference>
<evidence type="ECO:0000256" key="2">
    <source>
        <dbReference type="ARBA" id="ARBA00022729"/>
    </source>
</evidence>
<dbReference type="SMART" id="SM00060">
    <property type="entry name" value="FN3"/>
    <property type="match status" value="1"/>
</dbReference>
<feature type="domain" description="CBM6" evidence="9">
    <location>
        <begin position="551"/>
        <end position="693"/>
    </location>
</feature>
<dbReference type="PANTHER" id="PTHR42812">
    <property type="entry name" value="BETA-XYLOSIDASE"/>
    <property type="match status" value="1"/>
</dbReference>
<keyword evidence="3" id="KW-0378">Hydrolase</keyword>
<evidence type="ECO:0000256" key="1">
    <source>
        <dbReference type="ARBA" id="ARBA00009865"/>
    </source>
</evidence>
<evidence type="ECO:0000259" key="8">
    <source>
        <dbReference type="PROSITE" id="PS50853"/>
    </source>
</evidence>
<evidence type="ECO:0000256" key="3">
    <source>
        <dbReference type="ARBA" id="ARBA00022801"/>
    </source>
</evidence>
<dbReference type="Pfam" id="PF00754">
    <property type="entry name" value="F5_F8_type_C"/>
    <property type="match status" value="3"/>
</dbReference>
<feature type="domain" description="Fibronectin type-III" evidence="8">
    <location>
        <begin position="703"/>
        <end position="783"/>
    </location>
</feature>
<feature type="domain" description="F5/8 type C" evidence="7">
    <location>
        <begin position="926"/>
        <end position="1010"/>
    </location>
</feature>
<dbReference type="CDD" id="cd04084">
    <property type="entry name" value="CBM6_xylanase-like"/>
    <property type="match status" value="1"/>
</dbReference>
<dbReference type="Gene3D" id="2.60.120.200">
    <property type="match status" value="1"/>
</dbReference>
<reference evidence="10 11" key="1">
    <citation type="submission" date="2017-01" db="EMBL/GenBank/DDBJ databases">
        <authorList>
            <person name="Varghese N."/>
            <person name="Submissions S."/>
        </authorList>
    </citation>
    <scope>NUCLEOTIDE SEQUENCE [LARGE SCALE GENOMIC DNA]</scope>
    <source>
        <strain evidence="10 11">ATCC 23464</strain>
    </source>
</reference>
<dbReference type="PANTHER" id="PTHR42812:SF15">
    <property type="entry name" value="HYDROLASE, PUTATIVE (AFU_ORTHOLOGUE AFUA_2G00930)-RELATED"/>
    <property type="match status" value="1"/>
</dbReference>
<dbReference type="Gene3D" id="2.60.40.10">
    <property type="entry name" value="Immunoglobulins"/>
    <property type="match status" value="2"/>
</dbReference>
<feature type="domain" description="F5/8 type C" evidence="7">
    <location>
        <begin position="775"/>
        <end position="925"/>
    </location>
</feature>
<accession>A0ABY1K830</accession>
<dbReference type="SUPFAM" id="SSF49785">
    <property type="entry name" value="Galactose-binding domain-like"/>
    <property type="match status" value="4"/>
</dbReference>
<evidence type="ECO:0000313" key="10">
    <source>
        <dbReference type="EMBL" id="SIR39085.1"/>
    </source>
</evidence>
<dbReference type="RefSeq" id="WP_068586263.1">
    <property type="nucleotide sequence ID" value="NZ_FTNK01000012.1"/>
</dbReference>
<proteinExistence type="inferred from homology"/>
<feature type="compositionally biased region" description="Polar residues" evidence="5">
    <location>
        <begin position="1069"/>
        <end position="1084"/>
    </location>
</feature>
<sequence length="1401" mass="155206">MFSSGQKARKAIVLVVFIAMFINFATYARAADNGNGTYTNPILWGDYPDNDVIRVGDSFYMSSTSMHLFPGSPIMSSKDLVNWKYESYAVARMEGDMYDLKNGLNAYDEGPWATSLRYHNGKFYLLYNINGDAAYVSIANSAKGPWTIYKLEDELYDPGLFFDDNGKVYVVHGQGQLYLSELNIVNEETGELSIISKREPGASRNGKMIYDYKGGYYNEGSHVYKIGEYYYILSTPTWAKGSKKEIAIRTKDLVNGPYEVKDIMTSFMNFTGNGIHQGGIVEVPQGEGKESEWWSVIFQDRGKLGRVPTLQPVYWKDGWPYLGEFDGEKAVVTLKKPNIPGLGTTEPKAPATSDDFSSSDLGLQWQWNHNPDNEKWSLTERLGYIRLKTSSVTNSLAYARNTLTQRIIGPDSIGTVQMDISHMADGDQAGLSVIQKDSNFIGIKSEDGKKRIVVQDLWTEEASIDLPEGTTNIWFRAEIPRFEYRTEFSYSLDGVNFTRLGGRYEMRYGTYVGMRFGIFNYATKALGGYIDVDSFELTTTENQGNLFRVDKKIDAERYDDQNYVTDKNLTINAKTEWTDDDVNSGYDQSMTNIKNGDWLRYDQVDFGDGEAKWFNARIASNKPSGTIEVKLADAEGNPAETIAILQIPNTSDLNAYVNVKAELTKEVTGKQKIFFIFNGSDTEMCKLNWFMFGSGDYPEIAAAPAHVQVDSPNSSTIDIAWDAVSRALQYDIKIDNKIISNATSPFSETGLLAGSTHTVQVRSKNFAGFSEWSEGVNIKIEADPEMIPSSGMTVTASSEETQDEDNKAANVIDGDIDTIWHTKWNGGNTPPHTLDFNLGQIYDVFKLKYIPRQSGGDNGIVTKYNIYTSMDGVNYTLVKDKGTFVSDSTPKTVTFKPTPAHYLRFEVLAGKNGFGSAAEMNIYQNVVPIPVVSDNKITAASSEQTGFEASKANDGDISTAWKAVYEDPLKTWTVDLEEKYDLTEIELEWAAENASKYKVEVSSDSKVWTSAVDRTAYTESSKVKTDRVSNQEVRFVKVTFIEGIASIDEIRVRGMKSVIIPESNNVVLNKPASTDSQQNSNPASAGNDGDESTRWCVAEDKNPHYWQVNLGGKYDLTGSKVIFEKAGKAMMYKIEVSSDAANWTTVIDHMNNTTITEQVRTDNWTAKGVEHVKVTVMGYPELWAGFREFEAYGAKSITDPGQEYEAPSTTDNAPTDWMNKDVTVLLDATNSGSGVASTHYIVNHGEEQTGNSVVLTEEGVHNLEYWSLDKAGNVEERHTATVKIDKTGPNLKIGLDPTTLWPANHKMVKVNATLDSSDALSGIKSIVLTSITSNEPDSEEGDIQANLGSEDTSFSLRASRSGGGIGRVYTVTYTATDLAGNQTVKSATVTVPHDQSGKPGK</sequence>
<dbReference type="NCBIfam" id="NF047446">
    <property type="entry name" value="barrel_OmpL47"/>
    <property type="match status" value="1"/>
</dbReference>
<keyword evidence="2 6" id="KW-0732">Signal</keyword>
<comment type="similarity">
    <text evidence="1">Belongs to the glycosyl hydrolase 43 family.</text>
</comment>
<dbReference type="PROSITE" id="PS50022">
    <property type="entry name" value="FA58C_3"/>
    <property type="match status" value="3"/>
</dbReference>
<dbReference type="InterPro" id="IPR041542">
    <property type="entry name" value="GH43_C2"/>
</dbReference>
<dbReference type="Gene3D" id="2.115.10.20">
    <property type="entry name" value="Glycosyl hydrolase domain, family 43"/>
    <property type="match status" value="1"/>
</dbReference>
<evidence type="ECO:0000256" key="4">
    <source>
        <dbReference type="ARBA" id="ARBA00023295"/>
    </source>
</evidence>
<dbReference type="Pfam" id="PF03422">
    <property type="entry name" value="CBM_6"/>
    <property type="match status" value="1"/>
</dbReference>
<name>A0ABY1K830_9BACL</name>
<dbReference type="Gene3D" id="2.60.120.260">
    <property type="entry name" value="Galactose-binding domain-like"/>
    <property type="match status" value="4"/>
</dbReference>
<comment type="caution">
    <text evidence="10">The sequence shown here is derived from an EMBL/GenBank/DDBJ whole genome shotgun (WGS) entry which is preliminary data.</text>
</comment>
<dbReference type="InterPro" id="IPR005084">
    <property type="entry name" value="CBM6"/>
</dbReference>
<dbReference type="Pfam" id="PF04616">
    <property type="entry name" value="Glyco_hydro_43"/>
    <property type="match status" value="1"/>
</dbReference>
<dbReference type="SUPFAM" id="SSF49899">
    <property type="entry name" value="Concanavalin A-like lectins/glucanases"/>
    <property type="match status" value="1"/>
</dbReference>
<evidence type="ECO:0000256" key="6">
    <source>
        <dbReference type="SAM" id="SignalP"/>
    </source>
</evidence>
<dbReference type="InterPro" id="IPR006584">
    <property type="entry name" value="Cellulose-bd_IV"/>
</dbReference>
<dbReference type="Pfam" id="PF17851">
    <property type="entry name" value="GH43_C2"/>
    <property type="match status" value="1"/>
</dbReference>
<evidence type="ECO:0000313" key="11">
    <source>
        <dbReference type="Proteomes" id="UP000186666"/>
    </source>
</evidence>
<dbReference type="SUPFAM" id="SSF49265">
    <property type="entry name" value="Fibronectin type III"/>
    <property type="match status" value="1"/>
</dbReference>
<dbReference type="InterPro" id="IPR006710">
    <property type="entry name" value="Glyco_hydro_43"/>
</dbReference>
<evidence type="ECO:0000256" key="5">
    <source>
        <dbReference type="SAM" id="MobiDB-lite"/>
    </source>
</evidence>
<dbReference type="Proteomes" id="UP000186666">
    <property type="component" value="Unassembled WGS sequence"/>
</dbReference>
<keyword evidence="4" id="KW-0326">Glycosidase</keyword>
<dbReference type="InterPro" id="IPR036116">
    <property type="entry name" value="FN3_sf"/>
</dbReference>
<feature type="domain" description="F5/8 type C" evidence="7">
    <location>
        <begin position="1047"/>
        <end position="1194"/>
    </location>
</feature>
<feature type="region of interest" description="Disordered" evidence="5">
    <location>
        <begin position="1069"/>
        <end position="1093"/>
    </location>
</feature>
<dbReference type="InterPro" id="IPR008979">
    <property type="entry name" value="Galactose-bd-like_sf"/>
</dbReference>
<dbReference type="SUPFAM" id="SSF75005">
    <property type="entry name" value="Arabinanase/levansucrase/invertase"/>
    <property type="match status" value="1"/>
</dbReference>
<dbReference type="PROSITE" id="PS51175">
    <property type="entry name" value="CBM6"/>
    <property type="match status" value="1"/>
</dbReference>
<organism evidence="10 11">
    <name type="scientific">Paenibacillus macquariensis</name>
    <dbReference type="NCBI Taxonomy" id="948756"/>
    <lineage>
        <taxon>Bacteria</taxon>
        <taxon>Bacillati</taxon>
        <taxon>Bacillota</taxon>
        <taxon>Bacilli</taxon>
        <taxon>Bacillales</taxon>
        <taxon>Paenibacillaceae</taxon>
        <taxon>Paenibacillus</taxon>
    </lineage>
</organism>
<dbReference type="EMBL" id="FTNK01000012">
    <property type="protein sequence ID" value="SIR39085.1"/>
    <property type="molecule type" value="Genomic_DNA"/>
</dbReference>
<evidence type="ECO:0000259" key="9">
    <source>
        <dbReference type="PROSITE" id="PS51175"/>
    </source>
</evidence>
<dbReference type="InterPro" id="IPR051795">
    <property type="entry name" value="Glycosyl_Hydrlase_43"/>
</dbReference>